<dbReference type="SUPFAM" id="SSF52172">
    <property type="entry name" value="CheY-like"/>
    <property type="match status" value="1"/>
</dbReference>
<evidence type="ECO:0008006" key="3">
    <source>
        <dbReference type="Google" id="ProtNLM"/>
    </source>
</evidence>
<dbReference type="EMBL" id="MGEH01000004">
    <property type="protein sequence ID" value="OGL79627.1"/>
    <property type="molecule type" value="Genomic_DNA"/>
</dbReference>
<dbReference type="AlphaFoldDB" id="A0A1F7UPJ9"/>
<dbReference type="InterPro" id="IPR011006">
    <property type="entry name" value="CheY-like_superfamily"/>
</dbReference>
<sequence>MAKTRLLIIVDDEPGLARGIARYIRQFIPRSNDPAVCRVQPCEHPKAALELIRSSGHDASVFLITDGHMPYLNGDEFILELRAKHPDALRYTCITSCHRVFDELAKGIGVEFMYGKAVDQVHWPRIKKAIEDFLAN</sequence>
<protein>
    <recommendedName>
        <fullName evidence="3">Response regulatory domain-containing protein</fullName>
    </recommendedName>
</protein>
<reference evidence="1 2" key="1">
    <citation type="journal article" date="2016" name="Nat. Commun.">
        <title>Thousands of microbial genomes shed light on interconnected biogeochemical processes in an aquifer system.</title>
        <authorList>
            <person name="Anantharaman K."/>
            <person name="Brown C.T."/>
            <person name="Hug L.A."/>
            <person name="Sharon I."/>
            <person name="Castelle C.J."/>
            <person name="Probst A.J."/>
            <person name="Thomas B.C."/>
            <person name="Singh A."/>
            <person name="Wilkins M.J."/>
            <person name="Karaoz U."/>
            <person name="Brodie E.L."/>
            <person name="Williams K.H."/>
            <person name="Hubbard S.S."/>
            <person name="Banfield J.F."/>
        </authorList>
    </citation>
    <scope>NUCLEOTIDE SEQUENCE [LARGE SCALE GENOMIC DNA]</scope>
</reference>
<evidence type="ECO:0000313" key="1">
    <source>
        <dbReference type="EMBL" id="OGL79627.1"/>
    </source>
</evidence>
<dbReference type="Gene3D" id="3.40.50.2300">
    <property type="match status" value="1"/>
</dbReference>
<name>A0A1F7UPJ9_9BACT</name>
<dbReference type="Proteomes" id="UP000176603">
    <property type="component" value="Unassembled WGS sequence"/>
</dbReference>
<evidence type="ECO:0000313" key="2">
    <source>
        <dbReference type="Proteomes" id="UP000176603"/>
    </source>
</evidence>
<proteinExistence type="predicted"/>
<accession>A0A1F7UPJ9</accession>
<gene>
    <name evidence="1" type="ORF">A3E39_00695</name>
</gene>
<organism evidence="1 2">
    <name type="scientific">Candidatus Uhrbacteria bacterium RIFCSPHIGHO2_12_FULL_60_25</name>
    <dbReference type="NCBI Taxonomy" id="1802399"/>
    <lineage>
        <taxon>Bacteria</taxon>
        <taxon>Candidatus Uhriibacteriota</taxon>
    </lineage>
</organism>
<comment type="caution">
    <text evidence="1">The sequence shown here is derived from an EMBL/GenBank/DDBJ whole genome shotgun (WGS) entry which is preliminary data.</text>
</comment>